<dbReference type="RefSeq" id="WP_191284981.1">
    <property type="nucleotide sequence ID" value="NZ_BNCH01000001.1"/>
</dbReference>
<sequence length="193" mass="20437">MSLQTRMAALITAIKGDFDSLDSRVTTLEGSGGGGGSVYSFMDRSSTDTSYANTPLLIPLDTAGDSYGTDVTWAGANNTRLTAGTSGVYEVGAVVAYHSPHARVQAALQVSKNGVWDGLFRGSGYVRNSDGWAYWVMEIAPRPINLTAGDYIEFTLANMGASGTHTTYDVPASPNGTVIFDGPNSTFWMNRVA</sequence>
<organism evidence="1 2">
    <name type="scientific">Aliiroseovarius zhejiangensis</name>
    <dbReference type="NCBI Taxonomy" id="1632025"/>
    <lineage>
        <taxon>Bacteria</taxon>
        <taxon>Pseudomonadati</taxon>
        <taxon>Pseudomonadota</taxon>
        <taxon>Alphaproteobacteria</taxon>
        <taxon>Rhodobacterales</taxon>
        <taxon>Paracoccaceae</taxon>
        <taxon>Aliiroseovarius</taxon>
    </lineage>
</organism>
<evidence type="ECO:0000313" key="2">
    <source>
        <dbReference type="Proteomes" id="UP000609802"/>
    </source>
</evidence>
<accession>A0ABQ3ISH3</accession>
<gene>
    <name evidence="1" type="ORF">GCM10016455_05960</name>
</gene>
<proteinExistence type="predicted"/>
<dbReference type="Proteomes" id="UP000609802">
    <property type="component" value="Unassembled WGS sequence"/>
</dbReference>
<keyword evidence="2" id="KW-1185">Reference proteome</keyword>
<protein>
    <submittedName>
        <fullName evidence="1">Uncharacterized protein</fullName>
    </submittedName>
</protein>
<comment type="caution">
    <text evidence="1">The sequence shown here is derived from an EMBL/GenBank/DDBJ whole genome shotgun (WGS) entry which is preliminary data.</text>
</comment>
<name>A0ABQ3ISH3_9RHOB</name>
<dbReference type="EMBL" id="BNCH01000001">
    <property type="protein sequence ID" value="GHE88631.1"/>
    <property type="molecule type" value="Genomic_DNA"/>
</dbReference>
<reference evidence="2" key="1">
    <citation type="journal article" date="2019" name="Int. J. Syst. Evol. Microbiol.">
        <title>The Global Catalogue of Microorganisms (GCM) 10K type strain sequencing project: providing services to taxonomists for standard genome sequencing and annotation.</title>
        <authorList>
            <consortium name="The Broad Institute Genomics Platform"/>
            <consortium name="The Broad Institute Genome Sequencing Center for Infectious Disease"/>
            <person name="Wu L."/>
            <person name="Ma J."/>
        </authorList>
    </citation>
    <scope>NUCLEOTIDE SEQUENCE [LARGE SCALE GENOMIC DNA]</scope>
    <source>
        <strain evidence="2">KCTC 42443</strain>
    </source>
</reference>
<evidence type="ECO:0000313" key="1">
    <source>
        <dbReference type="EMBL" id="GHE88631.1"/>
    </source>
</evidence>